<feature type="chain" id="PRO_5012975187" evidence="1">
    <location>
        <begin position="20"/>
        <end position="193"/>
    </location>
</feature>
<name>A0A1N6E613_9BACT</name>
<dbReference type="OrthoDB" id="1492409at2"/>
<dbReference type="Proteomes" id="UP000185221">
    <property type="component" value="Unassembled WGS sequence"/>
</dbReference>
<feature type="signal peptide" evidence="1">
    <location>
        <begin position="1"/>
        <end position="19"/>
    </location>
</feature>
<evidence type="ECO:0000256" key="1">
    <source>
        <dbReference type="SAM" id="SignalP"/>
    </source>
</evidence>
<keyword evidence="4" id="KW-1185">Reference proteome</keyword>
<evidence type="ECO:0000313" key="3">
    <source>
        <dbReference type="EMBL" id="SIN78367.1"/>
    </source>
</evidence>
<dbReference type="Pfam" id="PF18962">
    <property type="entry name" value="Por_Secre_tail"/>
    <property type="match status" value="1"/>
</dbReference>
<proteinExistence type="predicted"/>
<dbReference type="AlphaFoldDB" id="A0A1N6E613"/>
<gene>
    <name evidence="3" type="ORF">SAMN05444394_1748</name>
</gene>
<accession>A0A1N6E613</accession>
<protein>
    <submittedName>
        <fullName evidence="3">Por secretion system C-terminal sorting domain-containing protein</fullName>
    </submittedName>
</protein>
<organism evidence="3 4">
    <name type="scientific">Algoriphagus halophilus</name>
    <dbReference type="NCBI Taxonomy" id="226505"/>
    <lineage>
        <taxon>Bacteria</taxon>
        <taxon>Pseudomonadati</taxon>
        <taxon>Bacteroidota</taxon>
        <taxon>Cytophagia</taxon>
        <taxon>Cytophagales</taxon>
        <taxon>Cyclobacteriaceae</taxon>
        <taxon>Algoriphagus</taxon>
    </lineage>
</organism>
<keyword evidence="1" id="KW-0732">Signal</keyword>
<feature type="domain" description="Secretion system C-terminal sorting" evidence="2">
    <location>
        <begin position="36"/>
        <end position="98"/>
    </location>
</feature>
<evidence type="ECO:0000259" key="2">
    <source>
        <dbReference type="Pfam" id="PF18962"/>
    </source>
</evidence>
<reference evidence="4" key="1">
    <citation type="submission" date="2016-11" db="EMBL/GenBank/DDBJ databases">
        <authorList>
            <person name="Varghese N."/>
            <person name="Submissions S."/>
        </authorList>
    </citation>
    <scope>NUCLEOTIDE SEQUENCE [LARGE SCALE GENOMIC DNA]</scope>
    <source>
        <strain evidence="4">DSM 15292</strain>
    </source>
</reference>
<evidence type="ECO:0000313" key="4">
    <source>
        <dbReference type="Proteomes" id="UP000185221"/>
    </source>
</evidence>
<sequence length="193" mass="21263">MKTILALAMASAISFSALAAEDDLRELSGVNSTFKKINVTLKSEVGNAKISILDVSGKKLADRKVHLKNTDVVVPFNLNGLPEGDYLVKIETKEEEVIYEVETISRPIPADQLPLMAYGKAIDDNTINLSVIGLTKPGVKVEIHSASSGELIYEEFINQPEAFKQDFTLKNLKADQVYMELTDALGRSRTLFF</sequence>
<dbReference type="EMBL" id="FSRC01000001">
    <property type="protein sequence ID" value="SIN78367.1"/>
    <property type="molecule type" value="Genomic_DNA"/>
</dbReference>
<dbReference type="RefSeq" id="WP_074225181.1">
    <property type="nucleotide sequence ID" value="NZ_FSRC01000001.1"/>
</dbReference>
<dbReference type="InterPro" id="IPR026444">
    <property type="entry name" value="Secre_tail"/>
</dbReference>